<reference evidence="2" key="1">
    <citation type="submission" date="2021-02" db="EMBL/GenBank/DDBJ databases">
        <authorList>
            <person name="Dougan E. K."/>
            <person name="Rhodes N."/>
            <person name="Thang M."/>
            <person name="Chan C."/>
        </authorList>
    </citation>
    <scope>NUCLEOTIDE SEQUENCE</scope>
</reference>
<accession>A0A813J9T7</accession>
<name>A0A813J9T7_POLGL</name>
<feature type="compositionally biased region" description="Basic and acidic residues" evidence="1">
    <location>
        <begin position="61"/>
        <end position="73"/>
    </location>
</feature>
<evidence type="ECO:0000313" key="2">
    <source>
        <dbReference type="EMBL" id="CAE8667683.1"/>
    </source>
</evidence>
<protein>
    <submittedName>
        <fullName evidence="2">Uncharacterized protein</fullName>
    </submittedName>
</protein>
<organism evidence="2 3">
    <name type="scientific">Polarella glacialis</name>
    <name type="common">Dinoflagellate</name>
    <dbReference type="NCBI Taxonomy" id="89957"/>
    <lineage>
        <taxon>Eukaryota</taxon>
        <taxon>Sar</taxon>
        <taxon>Alveolata</taxon>
        <taxon>Dinophyceae</taxon>
        <taxon>Suessiales</taxon>
        <taxon>Suessiaceae</taxon>
        <taxon>Polarella</taxon>
    </lineage>
</organism>
<feature type="non-terminal residue" evidence="2">
    <location>
        <position position="1"/>
    </location>
</feature>
<gene>
    <name evidence="2" type="ORF">PGLA2088_LOCUS16678</name>
</gene>
<comment type="caution">
    <text evidence="2">The sequence shown here is derived from an EMBL/GenBank/DDBJ whole genome shotgun (WGS) entry which is preliminary data.</text>
</comment>
<evidence type="ECO:0000256" key="1">
    <source>
        <dbReference type="SAM" id="MobiDB-lite"/>
    </source>
</evidence>
<dbReference type="Proteomes" id="UP000626109">
    <property type="component" value="Unassembled WGS sequence"/>
</dbReference>
<proteinExistence type="predicted"/>
<dbReference type="AlphaFoldDB" id="A0A813J9T7"/>
<sequence>AHRAGRCGRMGRNGIVISLGGGGADNVRLQHFAQDLDFELFGANVNDGQLGVELDSQAPHLDQRRNDERKKRARLAREEHVAAMQGTSEM</sequence>
<dbReference type="EMBL" id="CAJNNW010021271">
    <property type="protein sequence ID" value="CAE8667683.1"/>
    <property type="molecule type" value="Genomic_DNA"/>
</dbReference>
<evidence type="ECO:0000313" key="3">
    <source>
        <dbReference type="Proteomes" id="UP000626109"/>
    </source>
</evidence>
<feature type="region of interest" description="Disordered" evidence="1">
    <location>
        <begin position="54"/>
        <end position="73"/>
    </location>
</feature>